<dbReference type="SUPFAM" id="SSF81296">
    <property type="entry name" value="E set domains"/>
    <property type="match status" value="1"/>
</dbReference>
<evidence type="ECO:0000313" key="5">
    <source>
        <dbReference type="EMBL" id="KAK9275946.1"/>
    </source>
</evidence>
<dbReference type="PANTHER" id="PTHR32208:SF58">
    <property type="entry name" value="GALACTOSE OXIDASE-LIKE EARLY SET DOMAIN-CONTAINING PROTEIN"/>
    <property type="match status" value="1"/>
</dbReference>
<dbReference type="PANTHER" id="PTHR32208">
    <property type="entry name" value="SECRETED PROTEIN-RELATED"/>
    <property type="match status" value="1"/>
</dbReference>
<evidence type="ECO:0000256" key="2">
    <source>
        <dbReference type="SAM" id="SignalP"/>
    </source>
</evidence>
<dbReference type="EMBL" id="JBBPBK010000011">
    <property type="protein sequence ID" value="KAK9275946.1"/>
    <property type="molecule type" value="Genomic_DNA"/>
</dbReference>
<dbReference type="SUPFAM" id="SSF50965">
    <property type="entry name" value="Galactose oxidase, central domain"/>
    <property type="match status" value="1"/>
</dbReference>
<dbReference type="InterPro" id="IPR011043">
    <property type="entry name" value="Gal_Oxase/kelch_b-propeller"/>
</dbReference>
<evidence type="ECO:0000259" key="4">
    <source>
        <dbReference type="Pfam" id="PF09118"/>
    </source>
</evidence>
<dbReference type="InterPro" id="IPR009880">
    <property type="entry name" value="Glyoxal_oxidase_N"/>
</dbReference>
<evidence type="ECO:0000259" key="3">
    <source>
        <dbReference type="Pfam" id="PF07250"/>
    </source>
</evidence>
<dbReference type="Pfam" id="PF07250">
    <property type="entry name" value="Glyoxal_oxid_N"/>
    <property type="match status" value="1"/>
</dbReference>
<comment type="caution">
    <text evidence="5">The sequence shown here is derived from an EMBL/GenBank/DDBJ whole genome shotgun (WGS) entry which is preliminary data.</text>
</comment>
<name>A0AAP0RDT3_LIQFO</name>
<keyword evidence="6" id="KW-1185">Reference proteome</keyword>
<dbReference type="Gene3D" id="2.130.10.80">
    <property type="entry name" value="Galactose oxidase/kelch, beta-propeller"/>
    <property type="match status" value="1"/>
</dbReference>
<dbReference type="Proteomes" id="UP001415857">
    <property type="component" value="Unassembled WGS sequence"/>
</dbReference>
<evidence type="ECO:0008006" key="7">
    <source>
        <dbReference type="Google" id="ProtNLM"/>
    </source>
</evidence>
<reference evidence="5 6" key="1">
    <citation type="journal article" date="2024" name="Plant J.">
        <title>Genome sequences and population genomics reveal climatic adaptation and genomic divergence between two closely related sweetgum species.</title>
        <authorList>
            <person name="Xu W.Q."/>
            <person name="Ren C.Q."/>
            <person name="Zhang X.Y."/>
            <person name="Comes H.P."/>
            <person name="Liu X.H."/>
            <person name="Li Y.G."/>
            <person name="Kettle C.J."/>
            <person name="Jalonen R."/>
            <person name="Gaisberger H."/>
            <person name="Ma Y.Z."/>
            <person name="Qiu Y.X."/>
        </authorList>
    </citation>
    <scope>NUCLEOTIDE SEQUENCE [LARGE SCALE GENOMIC DNA]</scope>
    <source>
        <strain evidence="5">Hangzhou</strain>
    </source>
</reference>
<feature type="domain" description="Galactose oxidase-like Early set" evidence="4">
    <location>
        <begin position="432"/>
        <end position="537"/>
    </location>
</feature>
<feature type="signal peptide" evidence="2">
    <location>
        <begin position="1"/>
        <end position="22"/>
    </location>
</feature>
<dbReference type="InterPro" id="IPR015202">
    <property type="entry name" value="GO-like_E_set"/>
</dbReference>
<organism evidence="5 6">
    <name type="scientific">Liquidambar formosana</name>
    <name type="common">Formosan gum</name>
    <dbReference type="NCBI Taxonomy" id="63359"/>
    <lineage>
        <taxon>Eukaryota</taxon>
        <taxon>Viridiplantae</taxon>
        <taxon>Streptophyta</taxon>
        <taxon>Embryophyta</taxon>
        <taxon>Tracheophyta</taxon>
        <taxon>Spermatophyta</taxon>
        <taxon>Magnoliopsida</taxon>
        <taxon>eudicotyledons</taxon>
        <taxon>Gunneridae</taxon>
        <taxon>Pentapetalae</taxon>
        <taxon>Saxifragales</taxon>
        <taxon>Altingiaceae</taxon>
        <taxon>Liquidambar</taxon>
    </lineage>
</organism>
<dbReference type="InterPro" id="IPR014756">
    <property type="entry name" value="Ig_E-set"/>
</dbReference>
<dbReference type="InterPro" id="IPR037293">
    <property type="entry name" value="Gal_Oxidase_central_sf"/>
</dbReference>
<accession>A0AAP0RDT3</accession>
<feature type="domain" description="Glyoxal oxidase N-terminal" evidence="3">
    <location>
        <begin position="42"/>
        <end position="425"/>
    </location>
</feature>
<evidence type="ECO:0000256" key="1">
    <source>
        <dbReference type="ARBA" id="ARBA00022729"/>
    </source>
</evidence>
<feature type="chain" id="PRO_5042825051" description="Galactose oxidase" evidence="2">
    <location>
        <begin position="23"/>
        <end position="538"/>
    </location>
</feature>
<gene>
    <name evidence="5" type="ORF">L1049_023221</name>
</gene>
<sequence>MEAKTLIILLFAIFSTFNLAVGGQAYRGGWKLLKRSIGISAMHMALLPNDRIVTFDRTDIGPTNITLPKGKCKQNMDCYAHSVEFDPSNRNVRPLTILSDTWCSSGALSPDGVLIQTGGTGFGERVVRYFKPCVDCDWTEHPNGLLSPRWYASNQILPDGKIIVVGGRFQFSYEFIPKTSSSDSILYQLPFLKETTYKEWVLNNLYPFLHLSPDGNLFIFANDRAILLDYVKNKVVRNFPVMPGGVARNYPSTGSSALLPLKLSVKRTPDAEVFICGGTSPDSNEKAIQGIFLPATKTCGRLIITAANPKWVMEEMPTGRVMGDMILLPTGDVLIINGAAKGTAGWFNAIEPVLNPVLYQPGTITPTRKFEILAPSTIPRLYHSTAHLLSDGRVLVAGGNPNNFYNFTHVVYPTELSLEAFYPPYLRSGTSRPIITWLNPAVELGYKMKFSLGFQQKMKAQLGNMYITMVAPSFTSHSYSMHQRVLVLAVDSVRQISVGKYAVETNAPATAVLAPPGYYQLFVVHEGVPSRGKWVHIK</sequence>
<dbReference type="Pfam" id="PF09118">
    <property type="entry name" value="GO-like_E_set"/>
    <property type="match status" value="1"/>
</dbReference>
<dbReference type="Gene3D" id="2.60.40.10">
    <property type="entry name" value="Immunoglobulins"/>
    <property type="match status" value="1"/>
</dbReference>
<dbReference type="AlphaFoldDB" id="A0AAP0RDT3"/>
<proteinExistence type="predicted"/>
<dbReference type="InterPro" id="IPR013783">
    <property type="entry name" value="Ig-like_fold"/>
</dbReference>
<dbReference type="CDD" id="cd02851">
    <property type="entry name" value="E_set_GO_C"/>
    <property type="match status" value="1"/>
</dbReference>
<evidence type="ECO:0000313" key="6">
    <source>
        <dbReference type="Proteomes" id="UP001415857"/>
    </source>
</evidence>
<protein>
    <recommendedName>
        <fullName evidence="7">Galactose oxidase</fullName>
    </recommendedName>
</protein>
<keyword evidence="1 2" id="KW-0732">Signal</keyword>